<dbReference type="Gene3D" id="3.30.1200.10">
    <property type="entry name" value="YggU-like"/>
    <property type="match status" value="1"/>
</dbReference>
<dbReference type="InterPro" id="IPR036591">
    <property type="entry name" value="YggU-like_sf"/>
</dbReference>
<accession>A0A381RRQ8</accession>
<sequence length="98" mass="10539">MANITRLKVKVAPGAKQNRIIGWHGDVLKVRVSDQPEKGKANSGVRKLIAEALGVPTRNVSVTVGLTSKNKHVVIIGLSGSEVKSKIDDHAADHKKDR</sequence>
<comment type="similarity">
    <text evidence="1">Belongs to the UPF0235 family.</text>
</comment>
<organism evidence="2">
    <name type="scientific">marine metagenome</name>
    <dbReference type="NCBI Taxonomy" id="408172"/>
    <lineage>
        <taxon>unclassified sequences</taxon>
        <taxon>metagenomes</taxon>
        <taxon>ecological metagenomes</taxon>
    </lineage>
</organism>
<dbReference type="Pfam" id="PF02594">
    <property type="entry name" value="DUF167"/>
    <property type="match status" value="1"/>
</dbReference>
<dbReference type="InterPro" id="IPR003746">
    <property type="entry name" value="DUF167"/>
</dbReference>
<dbReference type="AlphaFoldDB" id="A0A381RRQ8"/>
<proteinExistence type="inferred from homology"/>
<gene>
    <name evidence="2" type="ORF">METZ01_LOCUS46695</name>
</gene>
<dbReference type="PANTHER" id="PTHR13420">
    <property type="entry name" value="UPF0235 PROTEIN C15ORF40"/>
    <property type="match status" value="1"/>
</dbReference>
<dbReference type="GO" id="GO:0005737">
    <property type="term" value="C:cytoplasm"/>
    <property type="evidence" value="ECO:0007669"/>
    <property type="project" value="TreeGrafter"/>
</dbReference>
<reference evidence="2" key="1">
    <citation type="submission" date="2018-05" db="EMBL/GenBank/DDBJ databases">
        <authorList>
            <person name="Lanie J.A."/>
            <person name="Ng W.-L."/>
            <person name="Kazmierczak K.M."/>
            <person name="Andrzejewski T.M."/>
            <person name="Davidsen T.M."/>
            <person name="Wayne K.J."/>
            <person name="Tettelin H."/>
            <person name="Glass J.I."/>
            <person name="Rusch D."/>
            <person name="Podicherti R."/>
            <person name="Tsui H.-C.T."/>
            <person name="Winkler M.E."/>
        </authorList>
    </citation>
    <scope>NUCLEOTIDE SEQUENCE</scope>
</reference>
<evidence type="ECO:0000313" key="2">
    <source>
        <dbReference type="EMBL" id="SUZ93841.1"/>
    </source>
</evidence>
<protein>
    <submittedName>
        <fullName evidence="2">Uncharacterized protein</fullName>
    </submittedName>
</protein>
<dbReference type="NCBIfam" id="TIGR00251">
    <property type="entry name" value="DUF167 family protein"/>
    <property type="match status" value="1"/>
</dbReference>
<dbReference type="SUPFAM" id="SSF69786">
    <property type="entry name" value="YggU-like"/>
    <property type="match status" value="1"/>
</dbReference>
<name>A0A381RRQ8_9ZZZZ</name>
<dbReference type="HAMAP" id="MF_00634">
    <property type="entry name" value="UPF0235"/>
    <property type="match status" value="1"/>
</dbReference>
<evidence type="ECO:0000256" key="1">
    <source>
        <dbReference type="ARBA" id="ARBA00010364"/>
    </source>
</evidence>
<dbReference type="SMART" id="SM01152">
    <property type="entry name" value="DUF167"/>
    <property type="match status" value="1"/>
</dbReference>
<dbReference type="EMBL" id="UINC01002181">
    <property type="protein sequence ID" value="SUZ93841.1"/>
    <property type="molecule type" value="Genomic_DNA"/>
</dbReference>
<dbReference type="PANTHER" id="PTHR13420:SF7">
    <property type="entry name" value="UPF0235 PROTEIN C15ORF40"/>
    <property type="match status" value="1"/>
</dbReference>